<evidence type="ECO:0000259" key="1">
    <source>
        <dbReference type="Pfam" id="PF18476"/>
    </source>
</evidence>
<dbReference type="AlphaFoldDB" id="A0A916DU23"/>
<dbReference type="KEGG" id="aup:AsAng_0030330"/>
<proteinExistence type="predicted"/>
<protein>
    <submittedName>
        <fullName evidence="2">PIN domain-containing protein</fullName>
    </submittedName>
</protein>
<gene>
    <name evidence="2" type="ORF">AsAng_0030330</name>
</gene>
<organism evidence="2 3">
    <name type="scientific">Aureispira anguillae</name>
    <dbReference type="NCBI Taxonomy" id="2864201"/>
    <lineage>
        <taxon>Bacteria</taxon>
        <taxon>Pseudomonadati</taxon>
        <taxon>Bacteroidota</taxon>
        <taxon>Saprospiria</taxon>
        <taxon>Saprospirales</taxon>
        <taxon>Saprospiraceae</taxon>
        <taxon>Aureispira</taxon>
    </lineage>
</organism>
<keyword evidence="3" id="KW-1185">Reference proteome</keyword>
<evidence type="ECO:0000313" key="3">
    <source>
        <dbReference type="Proteomes" id="UP001060919"/>
    </source>
</evidence>
<reference evidence="2" key="1">
    <citation type="submission" date="2022-09" db="EMBL/GenBank/DDBJ databases">
        <title>Aureispira anguillicida sp. nov., isolated from Leptocephalus of Japanese eel Anguilla japonica.</title>
        <authorList>
            <person name="Yuasa K."/>
            <person name="Mekata T."/>
            <person name="Ikunari K."/>
        </authorList>
    </citation>
    <scope>NUCLEOTIDE SEQUENCE</scope>
    <source>
        <strain evidence="2">EL160426</strain>
    </source>
</reference>
<dbReference type="Proteomes" id="UP001060919">
    <property type="component" value="Chromosome"/>
</dbReference>
<name>A0A916DU23_9BACT</name>
<dbReference type="Pfam" id="PF18476">
    <property type="entry name" value="PIN_8"/>
    <property type="match status" value="1"/>
</dbReference>
<dbReference type="InterPro" id="IPR041578">
    <property type="entry name" value="PIN_8"/>
</dbReference>
<accession>A0A916DU23</accession>
<sequence>MKKFNREEINYYELSEERESKLWEEADFIFDTSSLLDFYAIPEQTREKIYSRIFQKLLDRLWLPFHVQYEFLKNKKSVINRVAKSKYKAVGDTVSALTKSAEGILNKVQDISNKTKDESNHPYIEQSTLHLLKEVTEKYIEQVKKHENSIQSQINNAKDKILNKEPDDVLLMLEQNFQVGREFSFQEILNITREGKHRFEFEIPPGYGDLKAKKGTQVFGDLIIWKQILELSKNRNKPVIFIINDITKGNDWCYQKEKNDILKPREELIKEIRDHSGSDFWMYSLSQFLKIANNRLKSSIHEEELNVVSLENTIPIVLGENIINTYTYTYEEVDSVVFQWIIASFDYKTIVYHDIKKFPEIMMKLPTHLRGVEIKLINNMRDLSIMIDELYDKVMELLGERLFDEIMVILVGNCLKSTYLIYEKVSKFKSSNPNEFINFYVGFINENMEFDIVGHK</sequence>
<feature type="domain" description="PIN like" evidence="1">
    <location>
        <begin position="28"/>
        <end position="268"/>
    </location>
</feature>
<dbReference type="RefSeq" id="WP_264793405.1">
    <property type="nucleotide sequence ID" value="NZ_AP026867.1"/>
</dbReference>
<dbReference type="EMBL" id="AP026867">
    <property type="protein sequence ID" value="BDS12312.1"/>
    <property type="molecule type" value="Genomic_DNA"/>
</dbReference>
<evidence type="ECO:0000313" key="2">
    <source>
        <dbReference type="EMBL" id="BDS12312.1"/>
    </source>
</evidence>